<gene>
    <name evidence="2" type="ORF">GAYE_SCF20G4042</name>
</gene>
<dbReference type="Pfam" id="PF08238">
    <property type="entry name" value="Sel1"/>
    <property type="match status" value="7"/>
</dbReference>
<sequence>MKFFRALYRLGVTLRTCSGYKWRSSCSSINNNLRASWRADLSTFAKKNLHDPAEQVEQLLSDLDTLSVEQRKDAYARALNSAQQGSSKGKLLVGCLLRCGIGTERNEKKALEVLEPLAESGDAYASFLCGDILEQMYEETLSATHVAEQSAQIRDMKAYLDEKYSESRTFLEKAIRYYEKSVENGNDESLVALGNAWLKMQHPEKAKEAYMKAVEKGITSALLCLGNLYFRGFVGKFSSVSPDGLKASKYLTASAEEGNTEAKYLLGELYSSGLEPIEPDEASAIRYLESAAEDNHSEACYLLSKILLDKEELDPGTVDMEKILKYLLVAAEENHSGACYFLADLYYKAGGLENYQQALSLFERSGVSGMPSGFYMAAMMHLYGVGTQKDAKMGIELLNRAAEMGSIEALEKLGELYRFGEFGLEKSEEKAVMFQKAASSLKEREVTQPLETSPLWSKRVPANKGIYPKLLETKTDKRNLPK</sequence>
<dbReference type="PANTHER" id="PTHR11102">
    <property type="entry name" value="SEL-1-LIKE PROTEIN"/>
    <property type="match status" value="1"/>
</dbReference>
<dbReference type="InterPro" id="IPR006597">
    <property type="entry name" value="Sel1-like"/>
</dbReference>
<comment type="caution">
    <text evidence="2">The sequence shown here is derived from an EMBL/GenBank/DDBJ whole genome shotgun (WGS) entry which is preliminary data.</text>
</comment>
<dbReference type="InterPro" id="IPR011990">
    <property type="entry name" value="TPR-like_helical_dom_sf"/>
</dbReference>
<evidence type="ECO:0000313" key="3">
    <source>
        <dbReference type="Proteomes" id="UP001300502"/>
    </source>
</evidence>
<keyword evidence="3" id="KW-1185">Reference proteome</keyword>
<protein>
    <submittedName>
        <fullName evidence="2">Uncharacterized protein</fullName>
    </submittedName>
</protein>
<dbReference type="InterPro" id="IPR050767">
    <property type="entry name" value="Sel1_AlgK"/>
</dbReference>
<accession>A0AAV9IFJ9</accession>
<dbReference type="Proteomes" id="UP001300502">
    <property type="component" value="Unassembled WGS sequence"/>
</dbReference>
<dbReference type="Gene3D" id="1.25.40.10">
    <property type="entry name" value="Tetratricopeptide repeat domain"/>
    <property type="match status" value="1"/>
</dbReference>
<comment type="similarity">
    <text evidence="1">Belongs to the sel-1 family.</text>
</comment>
<evidence type="ECO:0000313" key="2">
    <source>
        <dbReference type="EMBL" id="KAK4526128.1"/>
    </source>
</evidence>
<evidence type="ECO:0000256" key="1">
    <source>
        <dbReference type="ARBA" id="ARBA00038101"/>
    </source>
</evidence>
<dbReference type="SUPFAM" id="SSF81901">
    <property type="entry name" value="HCP-like"/>
    <property type="match status" value="2"/>
</dbReference>
<dbReference type="SMART" id="SM00671">
    <property type="entry name" value="SEL1"/>
    <property type="match status" value="7"/>
</dbReference>
<organism evidence="2 3">
    <name type="scientific">Galdieria yellowstonensis</name>
    <dbReference type="NCBI Taxonomy" id="3028027"/>
    <lineage>
        <taxon>Eukaryota</taxon>
        <taxon>Rhodophyta</taxon>
        <taxon>Bangiophyceae</taxon>
        <taxon>Galdieriales</taxon>
        <taxon>Galdieriaceae</taxon>
        <taxon>Galdieria</taxon>
    </lineage>
</organism>
<reference evidence="2 3" key="1">
    <citation type="submission" date="2022-07" db="EMBL/GenBank/DDBJ databases">
        <title>Genome-wide signatures of adaptation to extreme environments.</title>
        <authorList>
            <person name="Cho C.H."/>
            <person name="Yoon H.S."/>
        </authorList>
    </citation>
    <scope>NUCLEOTIDE SEQUENCE [LARGE SCALE GENOMIC DNA]</scope>
    <source>
        <strain evidence="2 3">108.79 E11</strain>
    </source>
</reference>
<dbReference type="PANTHER" id="PTHR11102:SF160">
    <property type="entry name" value="ERAD-ASSOCIATED E3 UBIQUITIN-PROTEIN LIGASE COMPONENT HRD3"/>
    <property type="match status" value="1"/>
</dbReference>
<dbReference type="AlphaFoldDB" id="A0AAV9IFJ9"/>
<proteinExistence type="inferred from homology"/>
<name>A0AAV9IFJ9_9RHOD</name>
<dbReference type="EMBL" id="JANCYU010000037">
    <property type="protein sequence ID" value="KAK4526128.1"/>
    <property type="molecule type" value="Genomic_DNA"/>
</dbReference>